<gene>
    <name evidence="1" type="ORF">DJ52_01740</name>
</gene>
<protein>
    <recommendedName>
        <fullName evidence="3">Prophage minor tail protein Z (GPZ)</fullName>
    </recommendedName>
</protein>
<dbReference type="Pfam" id="PF04883">
    <property type="entry name" value="HK97-gp10_like"/>
    <property type="match status" value="1"/>
</dbReference>
<organism evidence="1 2">
    <name type="scientific">Brachyspira murdochii</name>
    <dbReference type="NCBI Taxonomy" id="84378"/>
    <lineage>
        <taxon>Bacteria</taxon>
        <taxon>Pseudomonadati</taxon>
        <taxon>Spirochaetota</taxon>
        <taxon>Spirochaetia</taxon>
        <taxon>Brachyspirales</taxon>
        <taxon>Brachyspiraceae</taxon>
        <taxon>Brachyspira</taxon>
    </lineage>
</organism>
<evidence type="ECO:0000313" key="2">
    <source>
        <dbReference type="Proteomes" id="UP000238924"/>
    </source>
</evidence>
<sequence>MAETITFKELQEKLKKLEKFAEKKTAKILNQAAFEVQKEAREETKKTFTLRNQYALRVIQVKKATKKDKKSIIGSTAEYQEYHEFGKPLSRNIWGKSLTINPIATLSGRKNKYTNIIPNEYRLNKICNIRQIGEKIKEGKLKKRDKRFFILKPKGKDPAIYERVGTKRHDIKPIRILSRKKKIRKRPIFKNSAKKVIKSNYIFKNISYEMKKTLKI</sequence>
<keyword evidence="2" id="KW-1185">Reference proteome</keyword>
<evidence type="ECO:0008006" key="3">
    <source>
        <dbReference type="Google" id="ProtNLM"/>
    </source>
</evidence>
<accession>A0ABX5B6Y0</accession>
<comment type="caution">
    <text evidence="1">The sequence shown here is derived from an EMBL/GenBank/DDBJ whole genome shotgun (WGS) entry which is preliminary data.</text>
</comment>
<dbReference type="EMBL" id="JJMJ01000028">
    <property type="protein sequence ID" value="PPS22943.1"/>
    <property type="molecule type" value="Genomic_DNA"/>
</dbReference>
<reference evidence="1 2" key="1">
    <citation type="submission" date="2014-04" db="EMBL/GenBank/DDBJ databases">
        <title>Whole genome sequence of 'Brachyspira hampsonii' D13-03603F2.</title>
        <authorList>
            <person name="Patterson A.H."/>
            <person name="Chaban B."/>
            <person name="Fernando C."/>
            <person name="Harding J.C."/>
            <person name="Hill J.E."/>
        </authorList>
    </citation>
    <scope>NUCLEOTIDE SEQUENCE [LARGE SCALE GENOMIC DNA]</scope>
    <source>
        <strain evidence="1 2">D13-03603F2</strain>
    </source>
</reference>
<dbReference type="Proteomes" id="UP000238924">
    <property type="component" value="Unassembled WGS sequence"/>
</dbReference>
<dbReference type="RefSeq" id="WP_104617907.1">
    <property type="nucleotide sequence ID" value="NZ_JJMJ01000028.1"/>
</dbReference>
<name>A0ABX5B6Y0_9SPIR</name>
<dbReference type="InterPro" id="IPR010064">
    <property type="entry name" value="HK97-gp10_tail"/>
</dbReference>
<evidence type="ECO:0000313" key="1">
    <source>
        <dbReference type="EMBL" id="PPS22943.1"/>
    </source>
</evidence>
<proteinExistence type="predicted"/>